<sequence length="771" mass="85268">MLNGSEKAPNKISTLYVLSNGKLIDSAQLKRAEIKLDHSQEIQTPTNQQAAKDSDFVAPPYNLQNLAILYEKNTAHYRAVKAKAEDSVGLGWTIVDKKGTANENRRQELIDLLNNINPMQTLDEVLNNAMVDFESIGGGYLEIARDNASQKITLLNHIPSVTILISKDMKRYLHQRGNQKTYFKRFGDEDVLNPKIGKFEPSLPKAEGANELWPFVHYFPRSDFYGIPDVIPAMGAVLGDVFSRDYNLDFFQNGAIPAYAVIVEGADVTEEVKKAIEDFFKHDLKGGGNQHRTIVIPAPGDNVKVRFEALNVNIKDGSFKLYRQDNKEEILSAHGVPPSRAFHFKLGTLGGDVSKASAKIYEETTITRNRKMVQRAMNAIIAGMGFPEFSFKLNRSQNTDLSQLGSFISSVATSRTLTPNEQREILSPLFENGLDNVPGGDEIWLDIAGVPTRLVEIFPEDGKAHLDQSRPGFKGLAPGRRVIDYDEVDFELAEQYNNEYSNTKAGESLEQLRKQAKAVGELKTELIFVFDKMIKAAFNALEKQGSPIKRFLGFQEKAGGVRVNPVLMAVEKLEDEMVAVIRASLEKTLPQGAKFGADKLGIGFVRGDKAIVRLQEPDVALSFALNDPEVVAFLDSQAAAVGKSLTLSLSGQLRNQMKKGIDKGETNKQIAERLKKTVGFHGVHDSRGRLITKQTRALMIARTEVATGFNVGAVNTYRKSQMVKTVSVFDGNDFDDACSSANGQKWTLARAENNPLEHPNCTRAFAPNVEG</sequence>
<protein>
    <recommendedName>
        <fullName evidence="2">Phage head morphogenesis domain-containing protein</fullName>
    </recommendedName>
</protein>
<accession>A0A0F9P9E2</accession>
<evidence type="ECO:0008006" key="2">
    <source>
        <dbReference type="Google" id="ProtNLM"/>
    </source>
</evidence>
<dbReference type="AlphaFoldDB" id="A0A0F9P9E2"/>
<name>A0A0F9P9E2_9ZZZZ</name>
<proteinExistence type="predicted"/>
<dbReference type="InterPro" id="IPR006944">
    <property type="entry name" value="Phage/GTA_portal"/>
</dbReference>
<gene>
    <name evidence="1" type="ORF">LCGC14_0929270</name>
</gene>
<organism evidence="1">
    <name type="scientific">marine sediment metagenome</name>
    <dbReference type="NCBI Taxonomy" id="412755"/>
    <lineage>
        <taxon>unclassified sequences</taxon>
        <taxon>metagenomes</taxon>
        <taxon>ecological metagenomes</taxon>
    </lineage>
</organism>
<dbReference type="EMBL" id="LAZR01003182">
    <property type="protein sequence ID" value="KKN21067.1"/>
    <property type="molecule type" value="Genomic_DNA"/>
</dbReference>
<comment type="caution">
    <text evidence="1">The sequence shown here is derived from an EMBL/GenBank/DDBJ whole genome shotgun (WGS) entry which is preliminary data.</text>
</comment>
<reference evidence="1" key="1">
    <citation type="journal article" date="2015" name="Nature">
        <title>Complex archaea that bridge the gap between prokaryotes and eukaryotes.</title>
        <authorList>
            <person name="Spang A."/>
            <person name="Saw J.H."/>
            <person name="Jorgensen S.L."/>
            <person name="Zaremba-Niedzwiedzka K."/>
            <person name="Martijn J."/>
            <person name="Lind A.E."/>
            <person name="van Eijk R."/>
            <person name="Schleper C."/>
            <person name="Guy L."/>
            <person name="Ettema T.J."/>
        </authorList>
    </citation>
    <scope>NUCLEOTIDE SEQUENCE</scope>
</reference>
<evidence type="ECO:0000313" key="1">
    <source>
        <dbReference type="EMBL" id="KKN21067.1"/>
    </source>
</evidence>
<dbReference type="Pfam" id="PF04860">
    <property type="entry name" value="Phage_portal"/>
    <property type="match status" value="1"/>
</dbReference>